<dbReference type="GO" id="GO:0120159">
    <property type="term" value="F:rRNA pseudouridine synthase activity"/>
    <property type="evidence" value="ECO:0007669"/>
    <property type="project" value="UniProtKB-ARBA"/>
</dbReference>
<dbReference type="CDD" id="cd02870">
    <property type="entry name" value="PseudoU_synth_RsuA_like"/>
    <property type="match status" value="1"/>
</dbReference>
<protein>
    <recommendedName>
        <fullName evidence="4">Pseudouridine synthase</fullName>
        <ecNumber evidence="4">5.4.99.-</ecNumber>
    </recommendedName>
</protein>
<dbReference type="PROSITE" id="PS50889">
    <property type="entry name" value="S4"/>
    <property type="match status" value="1"/>
</dbReference>
<dbReference type="Pfam" id="PF01479">
    <property type="entry name" value="S4"/>
    <property type="match status" value="1"/>
</dbReference>
<dbReference type="Pfam" id="PF00849">
    <property type="entry name" value="PseudoU_synth_2"/>
    <property type="match status" value="1"/>
</dbReference>
<dbReference type="InterPro" id="IPR002942">
    <property type="entry name" value="S4_RNA-bd"/>
</dbReference>
<dbReference type="PROSITE" id="PS01149">
    <property type="entry name" value="PSI_RSU"/>
    <property type="match status" value="1"/>
</dbReference>
<sequence length="252" mass="28234">MNLPDSTEKATLRLQVYLAHCGLASRRACEVYISEGRVSVNGEIVTSPGTKVSLEDTVCVDGKPLHLEKRKRYILLNKPAGYVCSSSDEKGRASALDLLAGRFSERLYNVGRLDMYSSGLIIFTNDGDFAAKISHPSSCIEKEYIVEALGGIPQVLVDRFKRGIRIDGVFYRCKDAELLSPKKLRVVLEEGKNREIRRVFAFFEITIRRLSRIRIGTIENTLEEGKFRELRPEEISDLLSLSNRGGGHGCSY</sequence>
<name>A0A9E2L1S0_9SPIR</name>
<evidence type="ECO:0000256" key="4">
    <source>
        <dbReference type="RuleBase" id="RU003887"/>
    </source>
</evidence>
<dbReference type="SMART" id="SM00363">
    <property type="entry name" value="S4"/>
    <property type="match status" value="1"/>
</dbReference>
<dbReference type="InterPro" id="IPR050343">
    <property type="entry name" value="RsuA_PseudoU_synthase"/>
</dbReference>
<dbReference type="NCBIfam" id="TIGR00093">
    <property type="entry name" value="pseudouridine synthase"/>
    <property type="match status" value="1"/>
</dbReference>
<dbReference type="Gene3D" id="3.30.70.1560">
    <property type="entry name" value="Alpha-L RNA-binding motif"/>
    <property type="match status" value="1"/>
</dbReference>
<feature type="domain" description="RNA-binding S4" evidence="5">
    <location>
        <begin position="12"/>
        <end position="73"/>
    </location>
</feature>
<dbReference type="EMBL" id="JAHLFV010000145">
    <property type="protein sequence ID" value="MBU3850120.1"/>
    <property type="molecule type" value="Genomic_DNA"/>
</dbReference>
<evidence type="ECO:0000256" key="2">
    <source>
        <dbReference type="ARBA" id="ARBA00023235"/>
    </source>
</evidence>
<dbReference type="PANTHER" id="PTHR47683:SF2">
    <property type="entry name" value="RNA-BINDING S4 DOMAIN-CONTAINING PROTEIN"/>
    <property type="match status" value="1"/>
</dbReference>
<evidence type="ECO:0000313" key="7">
    <source>
        <dbReference type="Proteomes" id="UP000823914"/>
    </source>
</evidence>
<reference evidence="6" key="2">
    <citation type="submission" date="2021-04" db="EMBL/GenBank/DDBJ databases">
        <authorList>
            <person name="Gilroy R."/>
        </authorList>
    </citation>
    <scope>NUCLEOTIDE SEQUENCE</scope>
    <source>
        <strain evidence="6">Gambia15-2214</strain>
    </source>
</reference>
<proteinExistence type="inferred from homology"/>
<keyword evidence="2 4" id="KW-0413">Isomerase</keyword>
<dbReference type="GO" id="GO:0000455">
    <property type="term" value="P:enzyme-directed rRNA pseudouridine synthesis"/>
    <property type="evidence" value="ECO:0007669"/>
    <property type="project" value="UniProtKB-ARBA"/>
</dbReference>
<evidence type="ECO:0000259" key="5">
    <source>
        <dbReference type="SMART" id="SM00363"/>
    </source>
</evidence>
<dbReference type="PANTHER" id="PTHR47683">
    <property type="entry name" value="PSEUDOURIDINE SYNTHASE FAMILY PROTEIN-RELATED"/>
    <property type="match status" value="1"/>
</dbReference>
<dbReference type="Gene3D" id="3.10.290.10">
    <property type="entry name" value="RNA-binding S4 domain"/>
    <property type="match status" value="1"/>
</dbReference>
<reference evidence="6" key="1">
    <citation type="journal article" date="2021" name="PeerJ">
        <title>Extensive microbial diversity within the chicken gut microbiome revealed by metagenomics and culture.</title>
        <authorList>
            <person name="Gilroy R."/>
            <person name="Ravi A."/>
            <person name="Getino M."/>
            <person name="Pursley I."/>
            <person name="Horton D.L."/>
            <person name="Alikhan N.F."/>
            <person name="Baker D."/>
            <person name="Gharbi K."/>
            <person name="Hall N."/>
            <person name="Watson M."/>
            <person name="Adriaenssens E.M."/>
            <person name="Foster-Nyarko E."/>
            <person name="Jarju S."/>
            <person name="Secka A."/>
            <person name="Antonio M."/>
            <person name="Oren A."/>
            <person name="Chaudhuri R.R."/>
            <person name="La Ragione R."/>
            <person name="Hildebrand F."/>
            <person name="Pallen M.J."/>
        </authorList>
    </citation>
    <scope>NUCLEOTIDE SEQUENCE</scope>
    <source>
        <strain evidence="6">Gambia15-2214</strain>
    </source>
</reference>
<gene>
    <name evidence="6" type="ORF">IAA16_06100</name>
</gene>
<dbReference type="InterPro" id="IPR018496">
    <property type="entry name" value="PsdUridine_synth_RsuA/RluB_CS"/>
</dbReference>
<evidence type="ECO:0000256" key="3">
    <source>
        <dbReference type="PROSITE-ProRule" id="PRU00182"/>
    </source>
</evidence>
<dbReference type="Proteomes" id="UP000823914">
    <property type="component" value="Unassembled WGS sequence"/>
</dbReference>
<accession>A0A9E2L1S0</accession>
<dbReference type="GO" id="GO:0003723">
    <property type="term" value="F:RNA binding"/>
    <property type="evidence" value="ECO:0007669"/>
    <property type="project" value="UniProtKB-KW"/>
</dbReference>
<dbReference type="InterPro" id="IPR006145">
    <property type="entry name" value="PsdUridine_synth_RsuA/RluA"/>
</dbReference>
<evidence type="ECO:0000256" key="1">
    <source>
        <dbReference type="ARBA" id="ARBA00008348"/>
    </source>
</evidence>
<dbReference type="EC" id="5.4.99.-" evidence="4"/>
<dbReference type="InterPro" id="IPR020094">
    <property type="entry name" value="TruA/RsuA/RluB/E/F_N"/>
</dbReference>
<dbReference type="InterPro" id="IPR020103">
    <property type="entry name" value="PsdUridine_synth_cat_dom_sf"/>
</dbReference>
<organism evidence="6 7">
    <name type="scientific">Candidatus Treponema excrementipullorum</name>
    <dbReference type="NCBI Taxonomy" id="2838768"/>
    <lineage>
        <taxon>Bacteria</taxon>
        <taxon>Pseudomonadati</taxon>
        <taxon>Spirochaetota</taxon>
        <taxon>Spirochaetia</taxon>
        <taxon>Spirochaetales</taxon>
        <taxon>Treponemataceae</taxon>
        <taxon>Treponema</taxon>
    </lineage>
</organism>
<dbReference type="SUPFAM" id="SSF55174">
    <property type="entry name" value="Alpha-L RNA-binding motif"/>
    <property type="match status" value="1"/>
</dbReference>
<keyword evidence="3" id="KW-0694">RNA-binding</keyword>
<dbReference type="AlphaFoldDB" id="A0A9E2L1S0"/>
<dbReference type="FunFam" id="3.10.290.10:FF:000003">
    <property type="entry name" value="Pseudouridine synthase"/>
    <property type="match status" value="1"/>
</dbReference>
<dbReference type="InterPro" id="IPR000748">
    <property type="entry name" value="PsdUridine_synth_RsuA/RluB/E/F"/>
</dbReference>
<dbReference type="InterPro" id="IPR036986">
    <property type="entry name" value="S4_RNA-bd_sf"/>
</dbReference>
<dbReference type="CDD" id="cd00165">
    <property type="entry name" value="S4"/>
    <property type="match status" value="1"/>
</dbReference>
<dbReference type="SUPFAM" id="SSF55120">
    <property type="entry name" value="Pseudouridine synthase"/>
    <property type="match status" value="1"/>
</dbReference>
<evidence type="ECO:0000313" key="6">
    <source>
        <dbReference type="EMBL" id="MBU3850120.1"/>
    </source>
</evidence>
<comment type="caution">
    <text evidence="6">The sequence shown here is derived from an EMBL/GenBank/DDBJ whole genome shotgun (WGS) entry which is preliminary data.</text>
</comment>
<comment type="similarity">
    <text evidence="1 4">Belongs to the pseudouridine synthase RsuA family.</text>
</comment>
<dbReference type="Gene3D" id="3.30.70.580">
    <property type="entry name" value="Pseudouridine synthase I, catalytic domain, N-terminal subdomain"/>
    <property type="match status" value="1"/>
</dbReference>
<dbReference type="InterPro" id="IPR042092">
    <property type="entry name" value="PsdUridine_s_RsuA/RluB/E/F_cat"/>
</dbReference>